<sequence length="307" mass="34526">MTKPNIQIFHYAIRCFIILGLALYIAYLVKHDTLQYYIAPRMMGYIQWSAILLFIIAIFQLYFALRSKAEVDLNCDCEHTPSKSKIKNIVSYTLLILPLLFGFLLPDTTMNSALAAKKGVILSISSSNSPLNHAAVTGKTPLDMPAPPSEDAIPQVDGKFITTQPYNQDYAKLSSKLYAKETIPIKPEIFLETLTSLDLFMDDFVDKKVELSGFIYREPGMLADQFVVARFALQCCSADAIPYGLLIEFSGDKTYADDSWVKITGTLHTTTYKQQKIIKISASQVVKLEAPKSQYVYPNLEFLEEVL</sequence>
<dbReference type="Pfam" id="PF21537">
    <property type="entry name" value="DUF1980_C"/>
    <property type="match status" value="1"/>
</dbReference>
<dbReference type="RefSeq" id="WP_155701434.1">
    <property type="nucleotide sequence ID" value="NZ_CP034235.1"/>
</dbReference>
<organism evidence="4 5">
    <name type="scientific">Paenibacillus psychroresistens</name>
    <dbReference type="NCBI Taxonomy" id="1778678"/>
    <lineage>
        <taxon>Bacteria</taxon>
        <taxon>Bacillati</taxon>
        <taxon>Bacillota</taxon>
        <taxon>Bacilli</taxon>
        <taxon>Bacillales</taxon>
        <taxon>Paenibacillaceae</taxon>
        <taxon>Paenibacillus</taxon>
    </lineage>
</organism>
<keyword evidence="1" id="KW-0812">Transmembrane</keyword>
<protein>
    <submittedName>
        <fullName evidence="4">TIGR03943 family protein</fullName>
    </submittedName>
</protein>
<gene>
    <name evidence="4" type="ORF">EHS13_16655</name>
</gene>
<evidence type="ECO:0000259" key="3">
    <source>
        <dbReference type="Pfam" id="PF21537"/>
    </source>
</evidence>
<dbReference type="Proteomes" id="UP000426246">
    <property type="component" value="Chromosome"/>
</dbReference>
<evidence type="ECO:0000256" key="1">
    <source>
        <dbReference type="SAM" id="Phobius"/>
    </source>
</evidence>
<name>A0A6B8RKN4_9BACL</name>
<dbReference type="Pfam" id="PF09323">
    <property type="entry name" value="DUF1980"/>
    <property type="match status" value="1"/>
</dbReference>
<dbReference type="NCBIfam" id="TIGR03943">
    <property type="entry name" value="TIGR03943 family putative permease subunit"/>
    <property type="match status" value="1"/>
</dbReference>
<dbReference type="PANTHER" id="PTHR40047">
    <property type="entry name" value="UPF0703 PROTEIN YCGQ"/>
    <property type="match status" value="1"/>
</dbReference>
<dbReference type="AlphaFoldDB" id="A0A6B8RKN4"/>
<dbReference type="InterPro" id="IPR048447">
    <property type="entry name" value="DUF1980_C"/>
</dbReference>
<dbReference type="OrthoDB" id="9770408at2"/>
<keyword evidence="1" id="KW-0472">Membrane</keyword>
<keyword evidence="1" id="KW-1133">Transmembrane helix</keyword>
<feature type="domain" description="DUF1980" evidence="2">
    <location>
        <begin position="13"/>
        <end position="120"/>
    </location>
</feature>
<feature type="transmembrane region" description="Helical" evidence="1">
    <location>
        <begin position="86"/>
        <end position="105"/>
    </location>
</feature>
<accession>A0A6B8RKN4</accession>
<keyword evidence="5" id="KW-1185">Reference proteome</keyword>
<dbReference type="InterPro" id="IPR052955">
    <property type="entry name" value="UPF0703_membrane_permease"/>
</dbReference>
<feature type="transmembrane region" description="Helical" evidence="1">
    <location>
        <begin position="45"/>
        <end position="65"/>
    </location>
</feature>
<dbReference type="InterPro" id="IPR048493">
    <property type="entry name" value="DUF1980_N"/>
</dbReference>
<evidence type="ECO:0000313" key="5">
    <source>
        <dbReference type="Proteomes" id="UP000426246"/>
    </source>
</evidence>
<feature type="domain" description="DUF1980" evidence="3">
    <location>
        <begin position="161"/>
        <end position="298"/>
    </location>
</feature>
<evidence type="ECO:0000259" key="2">
    <source>
        <dbReference type="Pfam" id="PF09323"/>
    </source>
</evidence>
<dbReference type="PANTHER" id="PTHR40047:SF1">
    <property type="entry name" value="UPF0703 PROTEIN YCGQ"/>
    <property type="match status" value="1"/>
</dbReference>
<proteinExistence type="predicted"/>
<dbReference type="InterPro" id="IPR015402">
    <property type="entry name" value="DUF1980"/>
</dbReference>
<feature type="transmembrane region" description="Helical" evidence="1">
    <location>
        <begin position="12"/>
        <end position="29"/>
    </location>
</feature>
<dbReference type="KEGG" id="ppsc:EHS13_16655"/>
<reference evidence="5" key="1">
    <citation type="submission" date="2018-11" db="EMBL/GenBank/DDBJ databases">
        <title>Complete genome sequence of Paenibacillus sp. ML311-T8.</title>
        <authorList>
            <person name="Nam Y.-D."/>
            <person name="Kang J."/>
            <person name="Chung W.-H."/>
            <person name="Park Y.S."/>
        </authorList>
    </citation>
    <scope>NUCLEOTIDE SEQUENCE [LARGE SCALE GENOMIC DNA]</scope>
    <source>
        <strain evidence="5">ML311-T8</strain>
    </source>
</reference>
<evidence type="ECO:0000313" key="4">
    <source>
        <dbReference type="EMBL" id="QGQ96397.1"/>
    </source>
</evidence>
<dbReference type="EMBL" id="CP034235">
    <property type="protein sequence ID" value="QGQ96397.1"/>
    <property type="molecule type" value="Genomic_DNA"/>
</dbReference>